<dbReference type="SUPFAM" id="SSF46689">
    <property type="entry name" value="Homeodomain-like"/>
    <property type="match status" value="1"/>
</dbReference>
<evidence type="ECO:0000256" key="1">
    <source>
        <dbReference type="SAM" id="MobiDB-lite"/>
    </source>
</evidence>
<feature type="region of interest" description="Disordered" evidence="1">
    <location>
        <begin position="1"/>
        <end position="135"/>
    </location>
</feature>
<dbReference type="Proteomes" id="UP000242791">
    <property type="component" value="Unassembled WGS sequence"/>
</dbReference>
<feature type="compositionally biased region" description="Polar residues" evidence="1">
    <location>
        <begin position="1"/>
        <end position="12"/>
    </location>
</feature>
<keyword evidence="3" id="KW-1185">Reference proteome</keyword>
<dbReference type="OrthoDB" id="4206122at2759"/>
<feature type="region of interest" description="Disordered" evidence="1">
    <location>
        <begin position="352"/>
        <end position="372"/>
    </location>
</feature>
<gene>
    <name evidence="2" type="ORF">ACJ73_01557</name>
</gene>
<evidence type="ECO:0008006" key="4">
    <source>
        <dbReference type="Google" id="ProtNLM"/>
    </source>
</evidence>
<feature type="compositionally biased region" description="Low complexity" evidence="1">
    <location>
        <begin position="25"/>
        <end position="46"/>
    </location>
</feature>
<name>A0A1J9R3U1_9EURO</name>
<organism evidence="2 3">
    <name type="scientific">Blastomyces percursus</name>
    <dbReference type="NCBI Taxonomy" id="1658174"/>
    <lineage>
        <taxon>Eukaryota</taxon>
        <taxon>Fungi</taxon>
        <taxon>Dikarya</taxon>
        <taxon>Ascomycota</taxon>
        <taxon>Pezizomycotina</taxon>
        <taxon>Eurotiomycetes</taxon>
        <taxon>Eurotiomycetidae</taxon>
        <taxon>Onygenales</taxon>
        <taxon>Ajellomycetaceae</taxon>
        <taxon>Blastomyces</taxon>
    </lineage>
</organism>
<dbReference type="EMBL" id="LGTZ01000144">
    <property type="protein sequence ID" value="OJD27051.1"/>
    <property type="molecule type" value="Genomic_DNA"/>
</dbReference>
<dbReference type="VEuPathDB" id="FungiDB:ACJ73_01557"/>
<proteinExistence type="predicted"/>
<evidence type="ECO:0000313" key="2">
    <source>
        <dbReference type="EMBL" id="OJD27051.1"/>
    </source>
</evidence>
<evidence type="ECO:0000313" key="3">
    <source>
        <dbReference type="Proteomes" id="UP000242791"/>
    </source>
</evidence>
<feature type="region of interest" description="Disordered" evidence="1">
    <location>
        <begin position="301"/>
        <end position="322"/>
    </location>
</feature>
<dbReference type="InterPro" id="IPR009057">
    <property type="entry name" value="Homeodomain-like_sf"/>
</dbReference>
<protein>
    <recommendedName>
        <fullName evidence="4">Myb-like domain-containing protein</fullName>
    </recommendedName>
</protein>
<sequence length="372" mass="41382">MPSPAPFSTTFRANFKPWALPHPKPLSSHKSLHSHSPAASCSPASKSQHDSPCSTLPPPSITSLQDHRLNTPSSESPEHGPSYPHDPAHLTPNSPRIAACNTQDPNARSDELPPLKGGAAGPGPSSPSTTSSDGSLEEFLRLPVLPNDNNIPIDPAILADDRPWETSELLPSFWQGNSPATPKANCPYPEPLPMFYAAPDHRSFMECSVDEGSSSEQSKGFKRGAERLEEQTMKQPQIASVLPTGKGSFTSVRSHFLSLQLDERLQFLSWLFEGALASCTPDFNESVQSVIHSDSCREIEPTRHNRKRKGHGDKPWRWSPKDDAQLLGMTEDRRPWIEIERYFPERTESALRQRQSTLRKQRNRRRGDIQLL</sequence>
<comment type="caution">
    <text evidence="2">The sequence shown here is derived from an EMBL/GenBank/DDBJ whole genome shotgun (WGS) entry which is preliminary data.</text>
</comment>
<dbReference type="AlphaFoldDB" id="A0A1J9R3U1"/>
<feature type="compositionally biased region" description="Low complexity" evidence="1">
    <location>
        <begin position="114"/>
        <end position="134"/>
    </location>
</feature>
<dbReference type="STRING" id="1658174.A0A1J9R3U1"/>
<reference evidence="2 3" key="1">
    <citation type="submission" date="2015-08" db="EMBL/GenBank/DDBJ databases">
        <title>Emmonsia species relationships and genome sequence.</title>
        <authorList>
            <person name="Cuomo C.A."/>
            <person name="Schwartz I.S."/>
            <person name="Kenyon C."/>
            <person name="De Hoog G.S."/>
            <person name="Govender N.P."/>
            <person name="Botha A."/>
            <person name="Moreno L."/>
            <person name="De Vries M."/>
            <person name="Munoz J.F."/>
            <person name="Stielow J.B."/>
        </authorList>
    </citation>
    <scope>NUCLEOTIDE SEQUENCE [LARGE SCALE GENOMIC DNA]</scope>
    <source>
        <strain evidence="2 3">EI222</strain>
    </source>
</reference>
<feature type="compositionally biased region" description="Basic and acidic residues" evidence="1">
    <location>
        <begin position="312"/>
        <end position="322"/>
    </location>
</feature>
<accession>A0A1J9R3U1</accession>